<dbReference type="InterPro" id="IPR032675">
    <property type="entry name" value="LRR_dom_sf"/>
</dbReference>
<dbReference type="SUPFAM" id="SSF52047">
    <property type="entry name" value="RNI-like"/>
    <property type="match status" value="1"/>
</dbReference>
<dbReference type="Gene3D" id="3.80.10.10">
    <property type="entry name" value="Ribonuclease Inhibitor"/>
    <property type="match status" value="1"/>
</dbReference>
<organism evidence="1 2">
    <name type="scientific">Rhizophagus irregularis (strain DAOM 197198w)</name>
    <name type="common">Glomus intraradices</name>
    <dbReference type="NCBI Taxonomy" id="1432141"/>
    <lineage>
        <taxon>Eukaryota</taxon>
        <taxon>Fungi</taxon>
        <taxon>Fungi incertae sedis</taxon>
        <taxon>Mucoromycota</taxon>
        <taxon>Glomeromycotina</taxon>
        <taxon>Glomeromycetes</taxon>
        <taxon>Glomerales</taxon>
        <taxon>Glomeraceae</taxon>
        <taxon>Rhizophagus</taxon>
    </lineage>
</organism>
<dbReference type="EMBL" id="JEMT01016129">
    <property type="protein sequence ID" value="EXX71414.1"/>
    <property type="molecule type" value="Genomic_DNA"/>
</dbReference>
<keyword evidence="2" id="KW-1185">Reference proteome</keyword>
<dbReference type="OrthoDB" id="2335517at2759"/>
<sequence>MSKLNKDILFLIFNELQNNSSDLFSCLMVNKYWCETVIPILWKNPWRFNIDYHKSSLYSIVVSYLPDNMKGFLAKEGIHISDKSLAIDYLSFCKSINMNVIDDIISTESSPGYYRSLLQEELYNTLMKKCPGIKYLDIRSDYQIFCLPCILESKPRLESLCELACNTSTDPNYFYRLARICQRIQRIIIINKNAKANHGITILIEAQKNLKYFKWMDHFNEEYCLEIFEGFNKDPYTESFYALRKHADTLNHIEISIQHDRISNYYDIYDNQNYIFLQYTLLELYKLKTLKVSSPVFLNSEVFEEKLETVAFPDLEILEKNVIDIYQATCIIKNSVCLKELWIYKYRFDCDRFSDDSLNFIRTIRENCELIEYLTIPVFPLSDNHLAEFELLLKRCQNLRSLAFRDSRCRENRRKEIEYGIDLSNVIIRAAPFSLKEIEFSYDIWFSSKTLRTFFEMWKGRPAISIQTCVHFYRSNYLVKLIDEYKTSGVIKDFTILNSSYAFYGDLHQEPFSGSDFYI</sequence>
<proteinExistence type="predicted"/>
<evidence type="ECO:0008006" key="3">
    <source>
        <dbReference type="Google" id="ProtNLM"/>
    </source>
</evidence>
<accession>A0A015KUX8</accession>
<dbReference type="Proteomes" id="UP000022910">
    <property type="component" value="Unassembled WGS sequence"/>
</dbReference>
<evidence type="ECO:0000313" key="1">
    <source>
        <dbReference type="EMBL" id="EXX71414.1"/>
    </source>
</evidence>
<protein>
    <recommendedName>
        <fullName evidence="3">F-box domain-containing protein</fullName>
    </recommendedName>
</protein>
<dbReference type="AlphaFoldDB" id="A0A015KUX8"/>
<reference evidence="1 2" key="1">
    <citation type="submission" date="2014-02" db="EMBL/GenBank/DDBJ databases">
        <title>Single nucleus genome sequencing reveals high similarity among nuclei of an endomycorrhizal fungus.</title>
        <authorList>
            <person name="Lin K."/>
            <person name="Geurts R."/>
            <person name="Zhang Z."/>
            <person name="Limpens E."/>
            <person name="Saunders D.G."/>
            <person name="Mu D."/>
            <person name="Pang E."/>
            <person name="Cao H."/>
            <person name="Cha H."/>
            <person name="Lin T."/>
            <person name="Zhou Q."/>
            <person name="Shang Y."/>
            <person name="Li Y."/>
            <person name="Ivanov S."/>
            <person name="Sharma T."/>
            <person name="Velzen R.V."/>
            <person name="Ruijter N.D."/>
            <person name="Aanen D.K."/>
            <person name="Win J."/>
            <person name="Kamoun S."/>
            <person name="Bisseling T."/>
            <person name="Huang S."/>
        </authorList>
    </citation>
    <scope>NUCLEOTIDE SEQUENCE [LARGE SCALE GENOMIC DNA]</scope>
    <source>
        <strain evidence="2">DAOM197198w</strain>
    </source>
</reference>
<comment type="caution">
    <text evidence="1">The sequence shown here is derived from an EMBL/GenBank/DDBJ whole genome shotgun (WGS) entry which is preliminary data.</text>
</comment>
<gene>
    <name evidence="1" type="ORF">RirG_078710</name>
</gene>
<name>A0A015KUX8_RHIIW</name>
<evidence type="ECO:0000313" key="2">
    <source>
        <dbReference type="Proteomes" id="UP000022910"/>
    </source>
</evidence>
<dbReference type="HOGENOM" id="CLU_028913_8_1_1"/>